<feature type="domain" description="Xylose isomerase-like TIM barrel" evidence="1">
    <location>
        <begin position="40"/>
        <end position="266"/>
    </location>
</feature>
<keyword evidence="2" id="KW-0413">Isomerase</keyword>
<dbReference type="Proteomes" id="UP000013242">
    <property type="component" value="Unassembled WGS sequence"/>
</dbReference>
<dbReference type="AlphaFoldDB" id="M8CXT8"/>
<dbReference type="InterPro" id="IPR036237">
    <property type="entry name" value="Xyl_isomerase-like_sf"/>
</dbReference>
<dbReference type="PANTHER" id="PTHR12110">
    <property type="entry name" value="HYDROXYPYRUVATE ISOMERASE"/>
    <property type="match status" value="1"/>
</dbReference>
<dbReference type="PATRIC" id="fig|1198630.3.peg.1402"/>
<gene>
    <name evidence="2" type="ORF">TthWC1_1374</name>
</gene>
<dbReference type="EMBL" id="AMYG01000031">
    <property type="protein sequence ID" value="EMT39158.1"/>
    <property type="molecule type" value="Genomic_DNA"/>
</dbReference>
<dbReference type="Pfam" id="PF01261">
    <property type="entry name" value="AP_endonuc_2"/>
    <property type="match status" value="1"/>
</dbReference>
<dbReference type="InterPro" id="IPR013022">
    <property type="entry name" value="Xyl_isomerase-like_TIM-brl"/>
</dbReference>
<comment type="caution">
    <text evidence="2">The sequence shown here is derived from an EMBL/GenBank/DDBJ whole genome shotgun (WGS) entry which is preliminary data.</text>
</comment>
<name>M8CXT8_THETY</name>
<evidence type="ECO:0000313" key="3">
    <source>
        <dbReference type="Proteomes" id="UP000013242"/>
    </source>
</evidence>
<dbReference type="InterPro" id="IPR050312">
    <property type="entry name" value="IolE/XylAMocC-like"/>
</dbReference>
<dbReference type="HOGENOM" id="CLU_059523_2_0_9"/>
<keyword evidence="3" id="KW-1185">Reference proteome</keyword>
<accession>M8CXT8</accession>
<dbReference type="PANTHER" id="PTHR12110:SF41">
    <property type="entry name" value="INOSOSE DEHYDRATASE"/>
    <property type="match status" value="1"/>
</dbReference>
<sequence length="273" mass="30392">MKVGYMTNAWGSVVGHPAGVTSVKDLFYLSTGPTEEAVKSISKVGYEMIEIFDGNLAQYENDKKKFNDLLKSFNLKLLAVYSGANFIFDEILEDEFYKLEKAMKLAVEFGAKHFVVGGGAIRANGITNDDYKKLADGLNRLVDLSSKYNLIASYHPHLGTIVQAPDQLDKLMELTKINLCPDTGHIEAGGGNAVKVVEKYKDRIKYIHLKDYHEGGFYPLGKGHIDFKPILNTLLNCGHEVDFTVEADGYNGDPEEAAIESYKYLSQVFNENK</sequence>
<keyword evidence="2" id="KW-0456">Lyase</keyword>
<dbReference type="EC" id="4.2.1.44" evidence="2"/>
<organism evidence="2 3">
    <name type="scientific">Thermoanaerobacter thermohydrosulfuricus WC1</name>
    <dbReference type="NCBI Taxonomy" id="1198630"/>
    <lineage>
        <taxon>Bacteria</taxon>
        <taxon>Bacillati</taxon>
        <taxon>Bacillota</taxon>
        <taxon>Clostridia</taxon>
        <taxon>Thermoanaerobacterales</taxon>
        <taxon>Thermoanaerobacteraceae</taxon>
        <taxon>Thermoanaerobacter</taxon>
    </lineage>
</organism>
<dbReference type="GO" id="GO:0050114">
    <property type="term" value="F:myo-inosose-2 dehydratase activity"/>
    <property type="evidence" value="ECO:0007669"/>
    <property type="project" value="UniProtKB-EC"/>
</dbReference>
<dbReference type="GO" id="GO:0016853">
    <property type="term" value="F:isomerase activity"/>
    <property type="evidence" value="ECO:0007669"/>
    <property type="project" value="UniProtKB-KW"/>
</dbReference>
<reference evidence="2 3" key="1">
    <citation type="journal article" date="2013" name="PLoS ONE">
        <title>Genomic Evaluation of Thermoanaerobacter spp. for the Construction of Designer Co-Cultures to Improve Lignocellulosic Biofuel Production.</title>
        <authorList>
            <person name="Verbeke T.J."/>
            <person name="Zhang X."/>
            <person name="Henrissat B."/>
            <person name="Spicer V."/>
            <person name="Rydzak T."/>
            <person name="Krokhin O.V."/>
            <person name="Fristensky B."/>
            <person name="Levin D.B."/>
            <person name="Sparling R."/>
        </authorList>
    </citation>
    <scope>NUCLEOTIDE SEQUENCE [LARGE SCALE GENOMIC DNA]</scope>
    <source>
        <strain evidence="2 3">WC1</strain>
    </source>
</reference>
<dbReference type="Gene3D" id="3.20.20.150">
    <property type="entry name" value="Divalent-metal-dependent TIM barrel enzymes"/>
    <property type="match status" value="1"/>
</dbReference>
<proteinExistence type="predicted"/>
<dbReference type="RefSeq" id="WP_004400615.1">
    <property type="nucleotide sequence ID" value="NZ_KB731285.1"/>
</dbReference>
<evidence type="ECO:0000259" key="1">
    <source>
        <dbReference type="Pfam" id="PF01261"/>
    </source>
</evidence>
<evidence type="ECO:0000313" key="2">
    <source>
        <dbReference type="EMBL" id="EMT39158.1"/>
    </source>
</evidence>
<dbReference type="SUPFAM" id="SSF51658">
    <property type="entry name" value="Xylose isomerase-like"/>
    <property type="match status" value="1"/>
</dbReference>
<protein>
    <submittedName>
        <fullName evidence="2">Sugar phosphate isomerase/epimerase</fullName>
        <ecNumber evidence="2">4.2.1.44</ecNumber>
    </submittedName>
</protein>